<feature type="region of interest" description="Disordered" evidence="3">
    <location>
        <begin position="293"/>
        <end position="314"/>
    </location>
</feature>
<keyword evidence="5" id="KW-1185">Reference proteome</keyword>
<dbReference type="AlphaFoldDB" id="A0AAD5DG91"/>
<accession>A0AAD5DG91</accession>
<feature type="compositionally biased region" description="Gly residues" evidence="3">
    <location>
        <begin position="303"/>
        <end position="314"/>
    </location>
</feature>
<dbReference type="PANTHER" id="PTHR10381:SF55">
    <property type="entry name" value="ATP-DEPENDENT CLP PROTEASE PROTEOLYTIC SUBUNIT-RELATED PROTEIN 1, CHLOROPLASTIC"/>
    <property type="match status" value="1"/>
</dbReference>
<sequence length="314" mass="34206">MGLGFHVGQPTPSGLVAPQEPQLLLPEHDYGLSVKQMQVLGLTNEATGFGARLPEVKAEALRAKAFYVGDEVTETKRQVARMAVDTKAPGQAPPDLPSLLLDGRICYIGMSLVPAVTELVISELLWLNYSAPEKPVYVYINSTGSQTMQGEAVGFETEATAIMDTMAYIRPDIYTLVIGQAFGNAAMILASGKKGYRYALPNARIMTCPPRMNRSFGTTSNVMIKANELENATQTYVDFMSRFTGRDKEQVRKDVGRNRYFTPEQAVEYGIIDKVMNPSDAVAIERRDYEGMLRASQSQGRGARSGGAMAGADA</sequence>
<dbReference type="Pfam" id="PF00574">
    <property type="entry name" value="CLP_protease"/>
    <property type="match status" value="1"/>
</dbReference>
<evidence type="ECO:0000256" key="2">
    <source>
        <dbReference type="RuleBase" id="RU003567"/>
    </source>
</evidence>
<protein>
    <recommendedName>
        <fullName evidence="2">ATP-dependent Clp protease proteolytic subunit</fullName>
    </recommendedName>
</protein>
<dbReference type="Gene3D" id="3.90.226.10">
    <property type="entry name" value="2-enoyl-CoA Hydratase, Chain A, domain 1"/>
    <property type="match status" value="1"/>
</dbReference>
<dbReference type="PANTHER" id="PTHR10381">
    <property type="entry name" value="ATP-DEPENDENT CLP PROTEASE PROTEOLYTIC SUBUNIT"/>
    <property type="match status" value="1"/>
</dbReference>
<organism evidence="4 5">
    <name type="scientific">Chlorella ohadii</name>
    <dbReference type="NCBI Taxonomy" id="2649997"/>
    <lineage>
        <taxon>Eukaryota</taxon>
        <taxon>Viridiplantae</taxon>
        <taxon>Chlorophyta</taxon>
        <taxon>core chlorophytes</taxon>
        <taxon>Trebouxiophyceae</taxon>
        <taxon>Chlorellales</taxon>
        <taxon>Chlorellaceae</taxon>
        <taxon>Chlorella clade</taxon>
        <taxon>Chlorella</taxon>
    </lineage>
</organism>
<dbReference type="GO" id="GO:0009368">
    <property type="term" value="C:endopeptidase Clp complex"/>
    <property type="evidence" value="ECO:0007669"/>
    <property type="project" value="TreeGrafter"/>
</dbReference>
<dbReference type="CDD" id="cd07017">
    <property type="entry name" value="S14_ClpP_2"/>
    <property type="match status" value="1"/>
</dbReference>
<evidence type="ECO:0000256" key="1">
    <source>
        <dbReference type="ARBA" id="ARBA00007039"/>
    </source>
</evidence>
<comment type="similarity">
    <text evidence="1 2">Belongs to the peptidase S14 family.</text>
</comment>
<dbReference type="GO" id="GO:0004176">
    <property type="term" value="F:ATP-dependent peptidase activity"/>
    <property type="evidence" value="ECO:0007669"/>
    <property type="project" value="InterPro"/>
</dbReference>
<dbReference type="SUPFAM" id="SSF52096">
    <property type="entry name" value="ClpP/crotonase"/>
    <property type="match status" value="1"/>
</dbReference>
<dbReference type="GO" id="GO:0051117">
    <property type="term" value="F:ATPase binding"/>
    <property type="evidence" value="ECO:0007669"/>
    <property type="project" value="TreeGrafter"/>
</dbReference>
<dbReference type="GO" id="GO:0009536">
    <property type="term" value="C:plastid"/>
    <property type="evidence" value="ECO:0007669"/>
    <property type="project" value="UniProtKB-ARBA"/>
</dbReference>
<dbReference type="Proteomes" id="UP001205105">
    <property type="component" value="Unassembled WGS sequence"/>
</dbReference>
<dbReference type="InterPro" id="IPR029045">
    <property type="entry name" value="ClpP/crotonase-like_dom_sf"/>
</dbReference>
<reference evidence="4" key="1">
    <citation type="submission" date="2020-11" db="EMBL/GenBank/DDBJ databases">
        <title>Chlorella ohadii genome sequencing and assembly.</title>
        <authorList>
            <person name="Murik O."/>
            <person name="Treves H."/>
            <person name="Kedem I."/>
            <person name="Shotland Y."/>
            <person name="Kaplan A."/>
        </authorList>
    </citation>
    <scope>NUCLEOTIDE SEQUENCE</scope>
    <source>
        <strain evidence="4">1</strain>
    </source>
</reference>
<evidence type="ECO:0000313" key="5">
    <source>
        <dbReference type="Proteomes" id="UP001205105"/>
    </source>
</evidence>
<dbReference type="GO" id="GO:0004252">
    <property type="term" value="F:serine-type endopeptidase activity"/>
    <property type="evidence" value="ECO:0007669"/>
    <property type="project" value="InterPro"/>
</dbReference>
<evidence type="ECO:0000313" key="4">
    <source>
        <dbReference type="EMBL" id="KAI7835753.1"/>
    </source>
</evidence>
<dbReference type="PRINTS" id="PR00127">
    <property type="entry name" value="CLPPROTEASEP"/>
</dbReference>
<evidence type="ECO:0000256" key="3">
    <source>
        <dbReference type="SAM" id="MobiDB-lite"/>
    </source>
</evidence>
<dbReference type="InterPro" id="IPR001907">
    <property type="entry name" value="ClpP"/>
</dbReference>
<dbReference type="EMBL" id="JADXDR010000230">
    <property type="protein sequence ID" value="KAI7835753.1"/>
    <property type="molecule type" value="Genomic_DNA"/>
</dbReference>
<proteinExistence type="inferred from homology"/>
<name>A0AAD5DG91_9CHLO</name>
<dbReference type="InterPro" id="IPR023562">
    <property type="entry name" value="ClpP/TepA"/>
</dbReference>
<gene>
    <name evidence="4" type="ORF">COHA_010358</name>
</gene>
<dbReference type="GO" id="GO:0006515">
    <property type="term" value="P:protein quality control for misfolded or incompletely synthesized proteins"/>
    <property type="evidence" value="ECO:0007669"/>
    <property type="project" value="TreeGrafter"/>
</dbReference>
<comment type="caution">
    <text evidence="4">The sequence shown here is derived from an EMBL/GenBank/DDBJ whole genome shotgun (WGS) entry which is preliminary data.</text>
</comment>